<proteinExistence type="predicted"/>
<organism evidence="3 4">
    <name type="scientific">Devosia sediminis</name>
    <dbReference type="NCBI Taxonomy" id="2798801"/>
    <lineage>
        <taxon>Bacteria</taxon>
        <taxon>Pseudomonadati</taxon>
        <taxon>Pseudomonadota</taxon>
        <taxon>Alphaproteobacteria</taxon>
        <taxon>Hyphomicrobiales</taxon>
        <taxon>Devosiaceae</taxon>
        <taxon>Devosia</taxon>
    </lineage>
</organism>
<keyword evidence="3" id="KW-0378">Hydrolase</keyword>
<evidence type="ECO:0000256" key="1">
    <source>
        <dbReference type="SAM" id="Phobius"/>
    </source>
</evidence>
<feature type="transmembrane region" description="Helical" evidence="1">
    <location>
        <begin position="82"/>
        <end position="100"/>
    </location>
</feature>
<evidence type="ECO:0000313" key="4">
    <source>
        <dbReference type="Proteomes" id="UP000602124"/>
    </source>
</evidence>
<keyword evidence="4" id="KW-1185">Reference proteome</keyword>
<protein>
    <submittedName>
        <fullName evidence="3">Alpha/beta fold hydrolase</fullName>
    </submittedName>
</protein>
<keyword evidence="1" id="KW-0472">Membrane</keyword>
<gene>
    <name evidence="3" type="ORF">JEQ47_13920</name>
</gene>
<dbReference type="Gene3D" id="3.40.50.1820">
    <property type="entry name" value="alpha/beta hydrolase"/>
    <property type="match status" value="1"/>
</dbReference>
<feature type="transmembrane region" description="Helical" evidence="1">
    <location>
        <begin position="120"/>
        <end position="153"/>
    </location>
</feature>
<dbReference type="RefSeq" id="WP_198877043.1">
    <property type="nucleotide sequence ID" value="NZ_JAEKMH010000003.1"/>
</dbReference>
<reference evidence="3" key="1">
    <citation type="submission" date="2020-12" db="EMBL/GenBank/DDBJ databases">
        <title>Devosia sp. MSA67 isolated from Mo River.</title>
        <authorList>
            <person name="Ma F."/>
            <person name="Zi Z."/>
        </authorList>
    </citation>
    <scope>NUCLEOTIDE SEQUENCE</scope>
    <source>
        <strain evidence="3">MSA67</strain>
    </source>
</reference>
<evidence type="ECO:0000259" key="2">
    <source>
        <dbReference type="Pfam" id="PF12697"/>
    </source>
</evidence>
<dbReference type="InterPro" id="IPR029058">
    <property type="entry name" value="AB_hydrolase_fold"/>
</dbReference>
<sequence length="507" mass="53073">MSVGLPDPAMRRPWYHSFLAGLFLALVALAVSPLAGLDLRSRGASENGELTAATLFAGVCATGWLVWALLPARPGGNSIRRGGIAGVVTACLAYPVVLLLPEFFQADWQGVDATTFVGRVLQVLLLSLLALVTTGFASALLLGIAGILAGTVESRLLPQRQARVSHRPSLAGRIIRALGWVIIGLVGVLMLSFALLTFWPIRPLDGPAPSAMALTHENALAAFAGIEAAEAALDLDPRCTSKLLTHGSKVERVVIFYHGLTNCPAQASELAPLLFEQGYNVLVPRLPGHREADTLTLALADVTAEDFVATAEGAVAMAHGLGDEVVVLGLSAGGTITAYHAQTDATLTSAVSAAPFLAPAGLPGWATQAATNLLLFLPNLMLWWDASAPWPSQPPMDYAYPRFATHALAELMRLGLVVSDAAGVTPAQAAHLGLLLNASDTSINNGAAQALAAAWQRKGAMVDNRMLPAELGLPHDIVDPRQADANTAVVYPILLDMVSADPNSPPR</sequence>
<keyword evidence="1" id="KW-1133">Transmembrane helix</keyword>
<dbReference type="Pfam" id="PF12697">
    <property type="entry name" value="Abhydrolase_6"/>
    <property type="match status" value="1"/>
</dbReference>
<feature type="domain" description="AB hydrolase-1" evidence="2">
    <location>
        <begin position="258"/>
        <end position="456"/>
    </location>
</feature>
<keyword evidence="1" id="KW-0812">Transmembrane</keyword>
<evidence type="ECO:0000313" key="3">
    <source>
        <dbReference type="EMBL" id="MBJ3785819.1"/>
    </source>
</evidence>
<feature type="transmembrane region" description="Helical" evidence="1">
    <location>
        <begin position="52"/>
        <end position="70"/>
    </location>
</feature>
<dbReference type="Proteomes" id="UP000602124">
    <property type="component" value="Unassembled WGS sequence"/>
</dbReference>
<dbReference type="InterPro" id="IPR000073">
    <property type="entry name" value="AB_hydrolase_1"/>
</dbReference>
<dbReference type="SUPFAM" id="SSF53474">
    <property type="entry name" value="alpha/beta-Hydrolases"/>
    <property type="match status" value="1"/>
</dbReference>
<dbReference type="AlphaFoldDB" id="A0A934J1C0"/>
<dbReference type="GO" id="GO:0016787">
    <property type="term" value="F:hydrolase activity"/>
    <property type="evidence" value="ECO:0007669"/>
    <property type="project" value="UniProtKB-KW"/>
</dbReference>
<accession>A0A934J1C0</accession>
<feature type="transmembrane region" description="Helical" evidence="1">
    <location>
        <begin position="174"/>
        <end position="199"/>
    </location>
</feature>
<comment type="caution">
    <text evidence="3">The sequence shown here is derived from an EMBL/GenBank/DDBJ whole genome shotgun (WGS) entry which is preliminary data.</text>
</comment>
<dbReference type="EMBL" id="JAEKMH010000003">
    <property type="protein sequence ID" value="MBJ3785819.1"/>
    <property type="molecule type" value="Genomic_DNA"/>
</dbReference>
<name>A0A934J1C0_9HYPH</name>